<comment type="caution">
    <text evidence="1">The sequence shown here is derived from an EMBL/GenBank/DDBJ whole genome shotgun (WGS) entry which is preliminary data.</text>
</comment>
<dbReference type="EMBL" id="LSZW01000047">
    <property type="protein sequence ID" value="KXK66175.1"/>
    <property type="molecule type" value="Genomic_DNA"/>
</dbReference>
<evidence type="ECO:0000313" key="2">
    <source>
        <dbReference type="Proteomes" id="UP000070366"/>
    </source>
</evidence>
<reference evidence="1 2" key="1">
    <citation type="submission" date="2016-02" db="EMBL/GenBank/DDBJ databases">
        <authorList>
            <person name="Wen L."/>
            <person name="He K."/>
            <person name="Yang H."/>
        </authorList>
    </citation>
    <scope>NUCLEOTIDE SEQUENCE [LARGE SCALE GENOMIC DNA]</scope>
    <source>
        <strain evidence="1 2">DSM 22607</strain>
    </source>
</reference>
<accession>A0A136Q660</accession>
<name>A0A136Q660_9FIRM</name>
<sequence>MVDIPVKAGNGLIKRKKRWTHRSGPALFYPAHRCERYNAATIPILI</sequence>
<evidence type="ECO:0000313" key="1">
    <source>
        <dbReference type="EMBL" id="KXK66175.1"/>
    </source>
</evidence>
<proteinExistence type="predicted"/>
<organism evidence="1 2">
    <name type="scientific">Christensenella minuta</name>
    <dbReference type="NCBI Taxonomy" id="626937"/>
    <lineage>
        <taxon>Bacteria</taxon>
        <taxon>Bacillati</taxon>
        <taxon>Bacillota</taxon>
        <taxon>Clostridia</taxon>
        <taxon>Christensenellales</taxon>
        <taxon>Christensenellaceae</taxon>
        <taxon>Christensenella</taxon>
    </lineage>
</organism>
<dbReference type="AlphaFoldDB" id="A0A136Q660"/>
<dbReference type="Proteomes" id="UP000070366">
    <property type="component" value="Unassembled WGS sequence"/>
</dbReference>
<gene>
    <name evidence="1" type="ORF">HMPREF3293_00911</name>
</gene>
<protein>
    <submittedName>
        <fullName evidence="1">Uncharacterized protein</fullName>
    </submittedName>
</protein>
<keyword evidence="2" id="KW-1185">Reference proteome</keyword>